<feature type="domain" description="Copper-fist" evidence="9">
    <location>
        <begin position="1"/>
        <end position="41"/>
    </location>
</feature>
<evidence type="ECO:0000256" key="1">
    <source>
        <dbReference type="ARBA" id="ARBA00004123"/>
    </source>
</evidence>
<feature type="region of interest" description="Disordered" evidence="8">
    <location>
        <begin position="240"/>
        <end position="301"/>
    </location>
</feature>
<feature type="region of interest" description="Disordered" evidence="8">
    <location>
        <begin position="465"/>
        <end position="486"/>
    </location>
</feature>
<evidence type="ECO:0000256" key="5">
    <source>
        <dbReference type="ARBA" id="ARBA00023015"/>
    </source>
</evidence>
<dbReference type="InterPro" id="IPR051763">
    <property type="entry name" value="Copper_Homeo_Regul"/>
</dbReference>
<evidence type="ECO:0000256" key="7">
    <source>
        <dbReference type="ARBA" id="ARBA00023242"/>
    </source>
</evidence>
<gene>
    <name evidence="10" type="ORF">SODALDRAFT_341469</name>
</gene>
<dbReference type="Proteomes" id="UP000272025">
    <property type="component" value="Unassembled WGS sequence"/>
</dbReference>
<dbReference type="GO" id="GO:0005634">
    <property type="term" value="C:nucleus"/>
    <property type="evidence" value="ECO:0007669"/>
    <property type="project" value="UniProtKB-SubCell"/>
</dbReference>
<evidence type="ECO:0000256" key="6">
    <source>
        <dbReference type="ARBA" id="ARBA00023163"/>
    </source>
</evidence>
<protein>
    <recommendedName>
        <fullName evidence="9">Copper-fist domain-containing protein</fullName>
    </recommendedName>
</protein>
<dbReference type="PRINTS" id="PR00617">
    <property type="entry name" value="COPPERFIST"/>
</dbReference>
<keyword evidence="2" id="KW-0479">Metal-binding</keyword>
<feature type="compositionally biased region" description="Polar residues" evidence="8">
    <location>
        <begin position="277"/>
        <end position="286"/>
    </location>
</feature>
<dbReference type="PROSITE" id="PS01119">
    <property type="entry name" value="COPPER_FIST_1"/>
    <property type="match status" value="1"/>
</dbReference>
<evidence type="ECO:0000313" key="11">
    <source>
        <dbReference type="Proteomes" id="UP000272025"/>
    </source>
</evidence>
<keyword evidence="4" id="KW-0186">Copper</keyword>
<dbReference type="GO" id="GO:0000978">
    <property type="term" value="F:RNA polymerase II cis-regulatory region sequence-specific DNA binding"/>
    <property type="evidence" value="ECO:0007669"/>
    <property type="project" value="TreeGrafter"/>
</dbReference>
<feature type="compositionally biased region" description="Low complexity" evidence="8">
    <location>
        <begin position="287"/>
        <end position="301"/>
    </location>
</feature>
<dbReference type="GO" id="GO:0000981">
    <property type="term" value="F:DNA-binding transcription factor activity, RNA polymerase II-specific"/>
    <property type="evidence" value="ECO:0007669"/>
    <property type="project" value="TreeGrafter"/>
</dbReference>
<dbReference type="GO" id="GO:0006878">
    <property type="term" value="P:intracellular copper ion homeostasis"/>
    <property type="evidence" value="ECO:0007669"/>
    <property type="project" value="TreeGrafter"/>
</dbReference>
<keyword evidence="11" id="KW-1185">Reference proteome</keyword>
<dbReference type="RefSeq" id="XP_028464458.1">
    <property type="nucleotide sequence ID" value="XM_028613038.1"/>
</dbReference>
<dbReference type="Pfam" id="PF00649">
    <property type="entry name" value="Copper-fist"/>
    <property type="match status" value="1"/>
</dbReference>
<reference evidence="10 11" key="1">
    <citation type="journal article" date="2018" name="Mol. Ecol.">
        <title>The obligate alkalophilic soda-lake fungus Sodiomyces alkalinus has shifted to a protein diet.</title>
        <authorList>
            <person name="Grum-Grzhimaylo A.A."/>
            <person name="Falkoski D.L."/>
            <person name="van den Heuvel J."/>
            <person name="Valero-Jimenez C.A."/>
            <person name="Min B."/>
            <person name="Choi I.G."/>
            <person name="Lipzen A."/>
            <person name="Daum C.G."/>
            <person name="Aanen D.K."/>
            <person name="Tsang A."/>
            <person name="Henrissat B."/>
            <person name="Bilanenko E.N."/>
            <person name="de Vries R.P."/>
            <person name="van Kan J.A.L."/>
            <person name="Grigoriev I.V."/>
            <person name="Debets A.J.M."/>
        </authorList>
    </citation>
    <scope>NUCLEOTIDE SEQUENCE [LARGE SCALE GENOMIC DNA]</scope>
    <source>
        <strain evidence="10 11">F11</strain>
    </source>
</reference>
<comment type="subcellular location">
    <subcellularLocation>
        <location evidence="1">Nucleus</location>
    </subcellularLocation>
</comment>
<accession>A0A3N2PQ63</accession>
<dbReference type="GeneID" id="39581516"/>
<feature type="region of interest" description="Disordered" evidence="8">
    <location>
        <begin position="70"/>
        <end position="128"/>
    </location>
</feature>
<dbReference type="Gene3D" id="3.90.430.10">
    <property type="entry name" value="Copper fist DNA-binding domain"/>
    <property type="match status" value="1"/>
</dbReference>
<dbReference type="AlphaFoldDB" id="A0A3N2PQ63"/>
<dbReference type="OrthoDB" id="5600085at2759"/>
<evidence type="ECO:0000256" key="2">
    <source>
        <dbReference type="ARBA" id="ARBA00022723"/>
    </source>
</evidence>
<feature type="compositionally biased region" description="Low complexity" evidence="8">
    <location>
        <begin position="70"/>
        <end position="88"/>
    </location>
</feature>
<dbReference type="SMART" id="SM00412">
    <property type="entry name" value="Cu_FIST"/>
    <property type="match status" value="1"/>
</dbReference>
<evidence type="ECO:0000313" key="10">
    <source>
        <dbReference type="EMBL" id="ROT36652.1"/>
    </source>
</evidence>
<dbReference type="PANTHER" id="PTHR28088">
    <property type="entry name" value="TRANSCRIPTIONAL ACTIVATOR HAA1-RELATED"/>
    <property type="match status" value="1"/>
</dbReference>
<dbReference type="FunFam" id="3.90.430.10:FF:000001">
    <property type="entry name" value="Copper fist DNA-binding protein"/>
    <property type="match status" value="1"/>
</dbReference>
<dbReference type="EMBL" id="ML119059">
    <property type="protein sequence ID" value="ROT36652.1"/>
    <property type="molecule type" value="Genomic_DNA"/>
</dbReference>
<name>A0A3N2PQ63_SODAK</name>
<dbReference type="PROSITE" id="PS50073">
    <property type="entry name" value="COPPER_FIST_2"/>
    <property type="match status" value="1"/>
</dbReference>
<sequence>MPIINGQKMACEPCIRGHRSTKCTHANERLMIPVRKPGRPLSSCPHPPSRGCGCGSVTAAIPRKQKCNCGSNGAVSSSNNGSNSNGPGVIKVESPAGEALPASPATMKPMTTSSTYRVSKPNAKANGRKQSFSAANFERMDPSQTNILPAYDMSQTVPSQLNGSVPFVMAPTPRHSLDYTQGVPLSPNGSLHSPMTYPLYQPPMAPLVSHNSQEAPALSSVVGSGIAEVSEISTAVKTTGARSCCAAPPGKIKDTPPDSAASSPRIAPKPQAGGCCSSKNVQSPAEPNTTPGNGVPAGNGAAMTPFQSPMNIGQPMYASYFPQPTLFTYPPQYGSYLAPLQPAQWRKAMEALQLGQPIHQPSSYEMTTPLPFNPNEGPASHLANAAAGVSHICSCGDGCQCVGCAAHPYNEATQNCIRSAWQSMTVEDPYFHTNGAISEKNSPAVQENMNGLANLNLDLTSDARLTADAGGSPSAPQTPSDAASGVNEELPANDFFFVEYPFESCLGETASCPCGDDCQCIGCEIHNHNGEPS</sequence>
<keyword evidence="7" id="KW-0539">Nucleus</keyword>
<keyword evidence="6" id="KW-0804">Transcription</keyword>
<keyword evidence="5" id="KW-0805">Transcription regulation</keyword>
<dbReference type="SMART" id="SM01090">
    <property type="entry name" value="Copper-fist"/>
    <property type="match status" value="1"/>
</dbReference>
<dbReference type="GO" id="GO:0006879">
    <property type="term" value="P:intracellular iron ion homeostasis"/>
    <property type="evidence" value="ECO:0007669"/>
    <property type="project" value="TreeGrafter"/>
</dbReference>
<evidence type="ECO:0000256" key="4">
    <source>
        <dbReference type="ARBA" id="ARBA00023008"/>
    </source>
</evidence>
<dbReference type="GO" id="GO:0045944">
    <property type="term" value="P:positive regulation of transcription by RNA polymerase II"/>
    <property type="evidence" value="ECO:0007669"/>
    <property type="project" value="TreeGrafter"/>
</dbReference>
<organism evidence="10 11">
    <name type="scientific">Sodiomyces alkalinus (strain CBS 110278 / VKM F-3762 / F11)</name>
    <name type="common">Alkaliphilic filamentous fungus</name>
    <dbReference type="NCBI Taxonomy" id="1314773"/>
    <lineage>
        <taxon>Eukaryota</taxon>
        <taxon>Fungi</taxon>
        <taxon>Dikarya</taxon>
        <taxon>Ascomycota</taxon>
        <taxon>Pezizomycotina</taxon>
        <taxon>Sordariomycetes</taxon>
        <taxon>Hypocreomycetidae</taxon>
        <taxon>Glomerellales</taxon>
        <taxon>Plectosphaerellaceae</taxon>
        <taxon>Sodiomyces</taxon>
    </lineage>
</organism>
<dbReference type="PANTHER" id="PTHR28088:SF9">
    <property type="entry name" value="TRANSCRIPTION FACTOR GRISEA, PUTATIVE (AFU_ORTHOLOGUE AFUA_1G13190)-RELATED"/>
    <property type="match status" value="1"/>
</dbReference>
<dbReference type="InterPro" id="IPR001083">
    <property type="entry name" value="Cu_fist_DNA-bd_dom"/>
</dbReference>
<keyword evidence="3" id="KW-0862">Zinc</keyword>
<dbReference type="GO" id="GO:0005507">
    <property type="term" value="F:copper ion binding"/>
    <property type="evidence" value="ECO:0007669"/>
    <property type="project" value="InterPro"/>
</dbReference>
<evidence type="ECO:0000259" key="9">
    <source>
        <dbReference type="PROSITE" id="PS50073"/>
    </source>
</evidence>
<evidence type="ECO:0000256" key="8">
    <source>
        <dbReference type="SAM" id="MobiDB-lite"/>
    </source>
</evidence>
<proteinExistence type="predicted"/>
<dbReference type="InterPro" id="IPR036395">
    <property type="entry name" value="Cu_fist_DNA-bd_dom_sf"/>
</dbReference>
<dbReference type="SUPFAM" id="SSF57879">
    <property type="entry name" value="Zinc domain conserved in yeast copper-regulated transcription factors"/>
    <property type="match status" value="1"/>
</dbReference>
<evidence type="ECO:0000256" key="3">
    <source>
        <dbReference type="ARBA" id="ARBA00022833"/>
    </source>
</evidence>